<evidence type="ECO:0000259" key="7">
    <source>
        <dbReference type="Pfam" id="PF00441"/>
    </source>
</evidence>
<comment type="similarity">
    <text evidence="2 6">Belongs to the acyl-CoA dehydrogenase family.</text>
</comment>
<evidence type="ECO:0000256" key="2">
    <source>
        <dbReference type="ARBA" id="ARBA00009347"/>
    </source>
</evidence>
<dbReference type="Proteomes" id="UP000198824">
    <property type="component" value="Unassembled WGS sequence"/>
</dbReference>
<dbReference type="RefSeq" id="WP_093313270.1">
    <property type="nucleotide sequence ID" value="NZ_FOZG01000001.1"/>
</dbReference>
<gene>
    <name evidence="10" type="ORF">SAMN05192580_1720</name>
</gene>
<feature type="domain" description="Acyl-CoA oxidase/dehydrogenase middle" evidence="8">
    <location>
        <begin position="431"/>
        <end position="510"/>
    </location>
</feature>
<feature type="domain" description="Acyl-CoA dehydrogenase/oxidase N-terminal" evidence="9">
    <location>
        <begin position="318"/>
        <end position="426"/>
    </location>
</feature>
<dbReference type="Gene3D" id="1.20.140.10">
    <property type="entry name" value="Butyryl-CoA Dehydrogenase, subunit A, domain 3"/>
    <property type="match status" value="2"/>
</dbReference>
<name>A0A1I6KGL1_9SPHN</name>
<dbReference type="InterPro" id="IPR052161">
    <property type="entry name" value="Mycobact_Acyl-CoA_DH"/>
</dbReference>
<evidence type="ECO:0000256" key="3">
    <source>
        <dbReference type="ARBA" id="ARBA00022630"/>
    </source>
</evidence>
<dbReference type="Gene3D" id="1.10.540.10">
    <property type="entry name" value="Acyl-CoA dehydrogenase/oxidase, N-terminal domain"/>
    <property type="match status" value="2"/>
</dbReference>
<dbReference type="GO" id="GO:0016627">
    <property type="term" value="F:oxidoreductase activity, acting on the CH-CH group of donors"/>
    <property type="evidence" value="ECO:0007669"/>
    <property type="project" value="InterPro"/>
</dbReference>
<dbReference type="InterPro" id="IPR046373">
    <property type="entry name" value="Acyl-CoA_Oxase/DH_mid-dom_sf"/>
</dbReference>
<dbReference type="InterPro" id="IPR009100">
    <property type="entry name" value="AcylCoA_DH/oxidase_NM_dom_sf"/>
</dbReference>
<dbReference type="SUPFAM" id="SSF47203">
    <property type="entry name" value="Acyl-CoA dehydrogenase C-terminal domain-like"/>
    <property type="match status" value="2"/>
</dbReference>
<dbReference type="InterPro" id="IPR009075">
    <property type="entry name" value="AcylCo_DH/oxidase_C"/>
</dbReference>
<dbReference type="InterPro" id="IPR006091">
    <property type="entry name" value="Acyl-CoA_Oxase/DH_mid-dom"/>
</dbReference>
<dbReference type="Gene3D" id="2.40.110.10">
    <property type="entry name" value="Butyryl-CoA Dehydrogenase, subunit A, domain 2"/>
    <property type="match status" value="1"/>
</dbReference>
<feature type="domain" description="Acyl-CoA dehydrogenase/oxidase C-terminal" evidence="7">
    <location>
        <begin position="155"/>
        <end position="294"/>
    </location>
</feature>
<evidence type="ECO:0000256" key="5">
    <source>
        <dbReference type="ARBA" id="ARBA00023002"/>
    </source>
</evidence>
<evidence type="ECO:0000313" key="10">
    <source>
        <dbReference type="EMBL" id="SFR90369.1"/>
    </source>
</evidence>
<dbReference type="STRING" id="1166337.SAMN05192580_1720"/>
<reference evidence="10 11" key="1">
    <citation type="submission" date="2016-10" db="EMBL/GenBank/DDBJ databases">
        <authorList>
            <person name="de Groot N.N."/>
        </authorList>
    </citation>
    <scope>NUCLEOTIDE SEQUENCE [LARGE SCALE GENOMIC DNA]</scope>
    <source>
        <strain evidence="10 11">S5-249</strain>
    </source>
</reference>
<sequence length="692" mass="73807">MNLDLTDEQRLMADTAERFFRQADTLAEARRVGGGVSGTLWQAAAEAGFLTMRVGEAEGGLGTGLMEAVLVCEAAGRAAAPIPLADGIAAARLLGALGGEAAAARLAALAQQPLAFAEPQVDRLMLAGEAVMLRATDGSEVTLAEEARASFEAAQAERTLLRAAWLVGAATQAIELAAAYATERKQFDRPIGSFQGVALPLADAITDIEAGRLLVWRAVWAIAAGRDDAASTVAMADWWLATAARTAVRRSLRTFGGYGLSIEYDIHLYFLAINRVALTDGDPEGRLALVGDRLWGGATTALPEAGEPGIDLGFGAKAEAYAAEVRAFFARAMTPELKAKAHHGTDGHDPAFHKELAAAGFAYPDWPAQWGGEGRSAMEITALGRVFEENRWTRVPIGCTNMGARMVMKFGSPELQDEVLPRLACGDALSCLGFTEPESGSDMYGARTRAVRDGDDWIITGQKMFTTGAHLSSYVLLIARTDADKPKHKGLTIFFVPMDLPGVSIQPVHTLQDERTNITFYDEVRIPDRYRLGEVDGGLKVMAAAMEIEHGGEGYHIHHHSLMEAALDWAFAPEGNARPIDNRAVRARLAKVATHLSLADLLCRRATKAGEAGTLTRAGGPMAKLFATESYMADAADLVALTAPASLTHATAALAEIEEFHRQSIGQTIYGGTSEVHRTIIAQHALGLPRST</sequence>
<proteinExistence type="inferred from homology"/>
<dbReference type="SUPFAM" id="SSF56645">
    <property type="entry name" value="Acyl-CoA dehydrogenase NM domain-like"/>
    <property type="match status" value="2"/>
</dbReference>
<evidence type="ECO:0000256" key="6">
    <source>
        <dbReference type="RuleBase" id="RU362125"/>
    </source>
</evidence>
<keyword evidence="4 6" id="KW-0274">FAD</keyword>
<dbReference type="OrthoDB" id="9780544at2"/>
<keyword evidence="5 6" id="KW-0560">Oxidoreductase</keyword>
<dbReference type="GO" id="GO:0050660">
    <property type="term" value="F:flavin adenine dinucleotide binding"/>
    <property type="evidence" value="ECO:0007669"/>
    <property type="project" value="InterPro"/>
</dbReference>
<dbReference type="AlphaFoldDB" id="A0A1I6KGL1"/>
<comment type="cofactor">
    <cofactor evidence="1 6">
        <name>FAD</name>
        <dbReference type="ChEBI" id="CHEBI:57692"/>
    </cofactor>
</comment>
<evidence type="ECO:0000259" key="9">
    <source>
        <dbReference type="Pfam" id="PF02771"/>
    </source>
</evidence>
<dbReference type="PANTHER" id="PTHR43292">
    <property type="entry name" value="ACYL-COA DEHYDROGENASE"/>
    <property type="match status" value="1"/>
</dbReference>
<evidence type="ECO:0000256" key="1">
    <source>
        <dbReference type="ARBA" id="ARBA00001974"/>
    </source>
</evidence>
<dbReference type="InterPro" id="IPR037069">
    <property type="entry name" value="AcylCoA_DH/ox_N_sf"/>
</dbReference>
<feature type="domain" description="Acyl-CoA dehydrogenase/oxidase N-terminal" evidence="9">
    <location>
        <begin position="6"/>
        <end position="97"/>
    </location>
</feature>
<keyword evidence="11" id="KW-1185">Reference proteome</keyword>
<dbReference type="PANTHER" id="PTHR43292:SF4">
    <property type="entry name" value="ACYL-COA DEHYDROGENASE FADE34"/>
    <property type="match status" value="1"/>
</dbReference>
<feature type="domain" description="Acyl-CoA dehydrogenase/oxidase C-terminal" evidence="7">
    <location>
        <begin position="556"/>
        <end position="685"/>
    </location>
</feature>
<protein>
    <submittedName>
        <fullName evidence="10">Acyl-CoA dehydrogenase</fullName>
    </submittedName>
</protein>
<dbReference type="InterPro" id="IPR036250">
    <property type="entry name" value="AcylCo_DH-like_C"/>
</dbReference>
<accession>A0A1I6KGL1</accession>
<evidence type="ECO:0000313" key="11">
    <source>
        <dbReference type="Proteomes" id="UP000198824"/>
    </source>
</evidence>
<dbReference type="EMBL" id="FOZG01000001">
    <property type="protein sequence ID" value="SFR90369.1"/>
    <property type="molecule type" value="Genomic_DNA"/>
</dbReference>
<dbReference type="Pfam" id="PF02770">
    <property type="entry name" value="Acyl-CoA_dh_M"/>
    <property type="match status" value="1"/>
</dbReference>
<dbReference type="GO" id="GO:0005886">
    <property type="term" value="C:plasma membrane"/>
    <property type="evidence" value="ECO:0007669"/>
    <property type="project" value="TreeGrafter"/>
</dbReference>
<dbReference type="InterPro" id="IPR013786">
    <property type="entry name" value="AcylCoA_DH/ox_N"/>
</dbReference>
<dbReference type="Pfam" id="PF00441">
    <property type="entry name" value="Acyl-CoA_dh_1"/>
    <property type="match status" value="2"/>
</dbReference>
<dbReference type="FunFam" id="2.40.110.10:FF:000002">
    <property type="entry name" value="Acyl-CoA dehydrogenase fadE12"/>
    <property type="match status" value="1"/>
</dbReference>
<organism evidence="10 11">
    <name type="scientific">Sphingomonas jatrophae</name>
    <dbReference type="NCBI Taxonomy" id="1166337"/>
    <lineage>
        <taxon>Bacteria</taxon>
        <taxon>Pseudomonadati</taxon>
        <taxon>Pseudomonadota</taxon>
        <taxon>Alphaproteobacteria</taxon>
        <taxon>Sphingomonadales</taxon>
        <taxon>Sphingomonadaceae</taxon>
        <taxon>Sphingomonas</taxon>
    </lineage>
</organism>
<evidence type="ECO:0000256" key="4">
    <source>
        <dbReference type="ARBA" id="ARBA00022827"/>
    </source>
</evidence>
<keyword evidence="3 6" id="KW-0285">Flavoprotein</keyword>
<evidence type="ECO:0000259" key="8">
    <source>
        <dbReference type="Pfam" id="PF02770"/>
    </source>
</evidence>
<dbReference type="Pfam" id="PF02771">
    <property type="entry name" value="Acyl-CoA_dh_N"/>
    <property type="match status" value="2"/>
</dbReference>